<dbReference type="RefSeq" id="WP_240825208.1">
    <property type="nucleotide sequence ID" value="NZ_JAKWBL010000001.1"/>
</dbReference>
<evidence type="ECO:0000313" key="2">
    <source>
        <dbReference type="Proteomes" id="UP001202248"/>
    </source>
</evidence>
<proteinExistence type="predicted"/>
<organism evidence="1 2">
    <name type="scientific">Niabella ginsengisoli</name>
    <dbReference type="NCBI Taxonomy" id="522298"/>
    <lineage>
        <taxon>Bacteria</taxon>
        <taxon>Pseudomonadati</taxon>
        <taxon>Bacteroidota</taxon>
        <taxon>Chitinophagia</taxon>
        <taxon>Chitinophagales</taxon>
        <taxon>Chitinophagaceae</taxon>
        <taxon>Niabella</taxon>
    </lineage>
</organism>
<evidence type="ECO:0000313" key="1">
    <source>
        <dbReference type="EMBL" id="MCH5596437.1"/>
    </source>
</evidence>
<dbReference type="EMBL" id="JAKWBL010000001">
    <property type="protein sequence ID" value="MCH5596437.1"/>
    <property type="molecule type" value="Genomic_DNA"/>
</dbReference>
<gene>
    <name evidence="1" type="ORF">MKP09_00115</name>
</gene>
<keyword evidence="2" id="KW-1185">Reference proteome</keyword>
<dbReference type="Proteomes" id="UP001202248">
    <property type="component" value="Unassembled WGS sequence"/>
</dbReference>
<protein>
    <submittedName>
        <fullName evidence="1">Uncharacterized protein</fullName>
    </submittedName>
</protein>
<name>A0ABS9SDK3_9BACT</name>
<reference evidence="1 2" key="1">
    <citation type="submission" date="2022-02" db="EMBL/GenBank/DDBJ databases">
        <authorList>
            <person name="Min J."/>
        </authorList>
    </citation>
    <scope>NUCLEOTIDE SEQUENCE [LARGE SCALE GENOMIC DNA]</scope>
    <source>
        <strain evidence="1 2">GR10-1</strain>
    </source>
</reference>
<accession>A0ABS9SDK3</accession>
<sequence>MNTGSYGDNIMQGIERRNQRLAGRFTYAYESRYMFDFNFGYNGSENFATGHQFGFFPAISGAWNVAEEKFILDNLKWVDMFKFRYSYGKVGNDIMRDSSNQPIRFPYLAEFTGGTGYNWGILKATIHFLVFYTVG</sequence>
<comment type="caution">
    <text evidence="1">The sequence shown here is derived from an EMBL/GenBank/DDBJ whole genome shotgun (WGS) entry which is preliminary data.</text>
</comment>
<dbReference type="SUPFAM" id="SSF56935">
    <property type="entry name" value="Porins"/>
    <property type="match status" value="1"/>
</dbReference>